<feature type="chain" id="PRO_5037976595" evidence="1">
    <location>
        <begin position="20"/>
        <end position="224"/>
    </location>
</feature>
<dbReference type="Proteomes" id="UP000887566">
    <property type="component" value="Unplaced"/>
</dbReference>
<keyword evidence="1" id="KW-0732">Signal</keyword>
<protein>
    <submittedName>
        <fullName evidence="3">Uncharacterized protein</fullName>
    </submittedName>
</protein>
<organism evidence="2 3">
    <name type="scientific">Plectus sambesii</name>
    <dbReference type="NCBI Taxonomy" id="2011161"/>
    <lineage>
        <taxon>Eukaryota</taxon>
        <taxon>Metazoa</taxon>
        <taxon>Ecdysozoa</taxon>
        <taxon>Nematoda</taxon>
        <taxon>Chromadorea</taxon>
        <taxon>Plectida</taxon>
        <taxon>Plectina</taxon>
        <taxon>Plectoidea</taxon>
        <taxon>Plectidae</taxon>
        <taxon>Plectus</taxon>
    </lineage>
</organism>
<name>A0A914VRE6_9BILA</name>
<evidence type="ECO:0000313" key="3">
    <source>
        <dbReference type="WBParaSite" id="PSAMB.scaffold2339size23730.g17391.t1"/>
    </source>
</evidence>
<proteinExistence type="predicted"/>
<keyword evidence="2" id="KW-1185">Reference proteome</keyword>
<reference evidence="3" key="1">
    <citation type="submission" date="2022-11" db="UniProtKB">
        <authorList>
            <consortium name="WormBaseParasite"/>
        </authorList>
    </citation>
    <scope>IDENTIFICATION</scope>
</reference>
<sequence>MYWPLYITFLQTLFKTATGSYQQLHSLQCYANSVNDVKECTGSSPHCFLVLNIDSDSKPPLPVSLQYRSDGCSPDHQRDLSSTPCGWHDDSKYSCYCNTMLCNNVTNIWSVFERQWLQQYDGKSLQKPAHYDTLVREKLILLSATAKELATTTLAQIETGKPEITSSWTVSSSNTASINTPRLTSSTTLKTTASSIVITTSAQVKHTLAASALMLTLLNLIANY</sequence>
<dbReference type="AlphaFoldDB" id="A0A914VRE6"/>
<feature type="signal peptide" evidence="1">
    <location>
        <begin position="1"/>
        <end position="19"/>
    </location>
</feature>
<evidence type="ECO:0000313" key="2">
    <source>
        <dbReference type="Proteomes" id="UP000887566"/>
    </source>
</evidence>
<dbReference type="WBParaSite" id="PSAMB.scaffold2339size23730.g17391.t1">
    <property type="protein sequence ID" value="PSAMB.scaffold2339size23730.g17391.t1"/>
    <property type="gene ID" value="PSAMB.scaffold2339size23730.g17391"/>
</dbReference>
<evidence type="ECO:0000256" key="1">
    <source>
        <dbReference type="SAM" id="SignalP"/>
    </source>
</evidence>
<accession>A0A914VRE6</accession>